<dbReference type="EMBL" id="JAWDGP010003660">
    <property type="protein sequence ID" value="KAK3772111.1"/>
    <property type="molecule type" value="Genomic_DNA"/>
</dbReference>
<name>A0AAE1DIR5_9GAST</name>
<sequence>MTGTAAKDSDATLVFIEAPRIVLSSHWEINLVAHIGCQCVCPQFSLGDQFGCAHRLPMCMSRIVLSSHWEINLVAHIGCQCVCPQFSLGDQFGCAHRLPMCMSSVLTGRSTEQQIKVRQKMVRSGVDQIRVASFSHKAQRIVKTLHVFSECAALWLYQLVAFLCHVA</sequence>
<evidence type="ECO:0000313" key="1">
    <source>
        <dbReference type="EMBL" id="KAK3772111.1"/>
    </source>
</evidence>
<gene>
    <name evidence="1" type="ORF">RRG08_061195</name>
</gene>
<proteinExistence type="predicted"/>
<protein>
    <submittedName>
        <fullName evidence="1">Uncharacterized protein</fullName>
    </submittedName>
</protein>
<keyword evidence="2" id="KW-1185">Reference proteome</keyword>
<reference evidence="1" key="1">
    <citation type="journal article" date="2023" name="G3 (Bethesda)">
        <title>A reference genome for the long-term kleptoplast-retaining sea slug Elysia crispata morphotype clarki.</title>
        <authorList>
            <person name="Eastman K.E."/>
            <person name="Pendleton A.L."/>
            <person name="Shaikh M.A."/>
            <person name="Suttiyut T."/>
            <person name="Ogas R."/>
            <person name="Tomko P."/>
            <person name="Gavelis G."/>
            <person name="Widhalm J.R."/>
            <person name="Wisecaver J.H."/>
        </authorList>
    </citation>
    <scope>NUCLEOTIDE SEQUENCE</scope>
    <source>
        <strain evidence="1">ECLA1</strain>
    </source>
</reference>
<accession>A0AAE1DIR5</accession>
<dbReference type="AlphaFoldDB" id="A0AAE1DIR5"/>
<comment type="caution">
    <text evidence="1">The sequence shown here is derived from an EMBL/GenBank/DDBJ whole genome shotgun (WGS) entry which is preliminary data.</text>
</comment>
<dbReference type="Proteomes" id="UP001283361">
    <property type="component" value="Unassembled WGS sequence"/>
</dbReference>
<evidence type="ECO:0000313" key="2">
    <source>
        <dbReference type="Proteomes" id="UP001283361"/>
    </source>
</evidence>
<organism evidence="1 2">
    <name type="scientific">Elysia crispata</name>
    <name type="common">lettuce slug</name>
    <dbReference type="NCBI Taxonomy" id="231223"/>
    <lineage>
        <taxon>Eukaryota</taxon>
        <taxon>Metazoa</taxon>
        <taxon>Spiralia</taxon>
        <taxon>Lophotrochozoa</taxon>
        <taxon>Mollusca</taxon>
        <taxon>Gastropoda</taxon>
        <taxon>Heterobranchia</taxon>
        <taxon>Euthyneura</taxon>
        <taxon>Panpulmonata</taxon>
        <taxon>Sacoglossa</taxon>
        <taxon>Placobranchoidea</taxon>
        <taxon>Plakobranchidae</taxon>
        <taxon>Elysia</taxon>
    </lineage>
</organism>